<dbReference type="Proteomes" id="UP000783686">
    <property type="component" value="Unassembled WGS sequence"/>
</dbReference>
<protein>
    <submittedName>
        <fullName evidence="1">Uncharacterized protein</fullName>
    </submittedName>
</protein>
<dbReference type="EMBL" id="CAJFCW020000004">
    <property type="protein sequence ID" value="CAG9112818.1"/>
    <property type="molecule type" value="Genomic_DNA"/>
</dbReference>
<accession>A0A811KT28</accession>
<dbReference type="EMBL" id="CAJFDH010000004">
    <property type="protein sequence ID" value="CAD5219728.1"/>
    <property type="molecule type" value="Genomic_DNA"/>
</dbReference>
<dbReference type="OrthoDB" id="5841682at2759"/>
<proteinExistence type="predicted"/>
<dbReference type="AlphaFoldDB" id="A0A811KT28"/>
<dbReference type="Proteomes" id="UP000614601">
    <property type="component" value="Unassembled WGS sequence"/>
</dbReference>
<comment type="caution">
    <text evidence="1">The sequence shown here is derived from an EMBL/GenBank/DDBJ whole genome shotgun (WGS) entry which is preliminary data.</text>
</comment>
<evidence type="ECO:0000313" key="2">
    <source>
        <dbReference type="Proteomes" id="UP000614601"/>
    </source>
</evidence>
<gene>
    <name evidence="1" type="ORF">BOKJ2_LOCUS8589</name>
</gene>
<keyword evidence="2" id="KW-1185">Reference proteome</keyword>
<reference evidence="1" key="1">
    <citation type="submission" date="2020-09" db="EMBL/GenBank/DDBJ databases">
        <authorList>
            <person name="Kikuchi T."/>
        </authorList>
    </citation>
    <scope>NUCLEOTIDE SEQUENCE</scope>
    <source>
        <strain evidence="1">SH1</strain>
    </source>
</reference>
<organism evidence="1 2">
    <name type="scientific">Bursaphelenchus okinawaensis</name>
    <dbReference type="NCBI Taxonomy" id="465554"/>
    <lineage>
        <taxon>Eukaryota</taxon>
        <taxon>Metazoa</taxon>
        <taxon>Ecdysozoa</taxon>
        <taxon>Nematoda</taxon>
        <taxon>Chromadorea</taxon>
        <taxon>Rhabditida</taxon>
        <taxon>Tylenchina</taxon>
        <taxon>Tylenchomorpha</taxon>
        <taxon>Aphelenchoidea</taxon>
        <taxon>Aphelenchoididae</taxon>
        <taxon>Bursaphelenchus</taxon>
    </lineage>
</organism>
<sequence length="132" mass="15409">MAKQALHTIYEIKKIVDGPKVVEDTKGKKVKMYKVRWQDTFEPECNLPKREIQIYRSKRKRKIKIIGPVPSDGYTSGSLKNMNFAVEYDDNVYIHPYKKLKADYKDELIEFFEKCSRAEEADSAFTRCSSSS</sequence>
<name>A0A811KT28_9BILA</name>
<evidence type="ECO:0000313" key="1">
    <source>
        <dbReference type="EMBL" id="CAD5219728.1"/>
    </source>
</evidence>